<dbReference type="InterPro" id="IPR036052">
    <property type="entry name" value="TrpB-like_PALP_sf"/>
</dbReference>
<gene>
    <name evidence="1" type="ORF">APX70_01819</name>
</gene>
<dbReference type="EMBL" id="RBNL01002124">
    <property type="protein sequence ID" value="RML79927.1"/>
    <property type="molecule type" value="Genomic_DNA"/>
</dbReference>
<reference evidence="1 2" key="1">
    <citation type="submission" date="2018-08" db="EMBL/GenBank/DDBJ databases">
        <title>Recombination of ecologically and evolutionarily significant loci maintains genetic cohesion in the Pseudomonas syringae species complex.</title>
        <authorList>
            <person name="Dillon M."/>
            <person name="Thakur S."/>
            <person name="Almeida R.N.D."/>
            <person name="Weir B.S."/>
            <person name="Guttman D.S."/>
        </authorList>
    </citation>
    <scope>NUCLEOTIDE SEQUENCE [LARGE SCALE GENOMIC DNA]</scope>
    <source>
        <strain evidence="1 2">88_10</strain>
    </source>
</reference>
<comment type="caution">
    <text evidence="1">The sequence shown here is derived from an EMBL/GenBank/DDBJ whole genome shotgun (WGS) entry which is preliminary data.</text>
</comment>
<evidence type="ECO:0000313" key="2">
    <source>
        <dbReference type="Proteomes" id="UP000282378"/>
    </source>
</evidence>
<name>A0A3M2YVP8_PSEYM</name>
<dbReference type="Proteomes" id="UP000282378">
    <property type="component" value="Unassembled WGS sequence"/>
</dbReference>
<accession>A0A3M2YVP8</accession>
<evidence type="ECO:0000313" key="1">
    <source>
        <dbReference type="EMBL" id="RML79927.1"/>
    </source>
</evidence>
<organism evidence="1 2">
    <name type="scientific">Pseudomonas syringae pv. maculicola</name>
    <dbReference type="NCBI Taxonomy" id="59511"/>
    <lineage>
        <taxon>Bacteria</taxon>
        <taxon>Pseudomonadati</taxon>
        <taxon>Pseudomonadota</taxon>
        <taxon>Gammaproteobacteria</taxon>
        <taxon>Pseudomonadales</taxon>
        <taxon>Pseudomonadaceae</taxon>
        <taxon>Pseudomonas</taxon>
    </lineage>
</organism>
<proteinExistence type="predicted"/>
<dbReference type="SUPFAM" id="SSF53686">
    <property type="entry name" value="Tryptophan synthase beta subunit-like PLP-dependent enzymes"/>
    <property type="match status" value="1"/>
</dbReference>
<sequence>MLTDPVYEGKSMHGMIDMVRNGEFPEGSKVLYAHLGGVPALNAYSFLFKDG</sequence>
<protein>
    <submittedName>
        <fullName evidence="1">1-aminocyclopropane-1-carboxylate deaminase</fullName>
    </submittedName>
</protein>
<dbReference type="AlphaFoldDB" id="A0A3M2YVP8"/>
<dbReference type="Gene3D" id="3.40.50.1100">
    <property type="match status" value="1"/>
</dbReference>